<dbReference type="InterPro" id="IPR007016">
    <property type="entry name" value="O-antigen_ligase-rel_domated"/>
</dbReference>
<feature type="domain" description="O-antigen ligase-related" evidence="6">
    <location>
        <begin position="235"/>
        <end position="369"/>
    </location>
</feature>
<feature type="transmembrane region" description="Helical" evidence="5">
    <location>
        <begin position="390"/>
        <end position="408"/>
    </location>
</feature>
<feature type="transmembrane region" description="Helical" evidence="5">
    <location>
        <begin position="47"/>
        <end position="65"/>
    </location>
</feature>
<keyword evidence="2 5" id="KW-0812">Transmembrane</keyword>
<evidence type="ECO:0000313" key="7">
    <source>
        <dbReference type="EMBL" id="PIR96667.1"/>
    </source>
</evidence>
<gene>
    <name evidence="7" type="ORF">COT91_05390</name>
</gene>
<dbReference type="GO" id="GO:0016020">
    <property type="term" value="C:membrane"/>
    <property type="evidence" value="ECO:0007669"/>
    <property type="project" value="UniProtKB-SubCell"/>
</dbReference>
<protein>
    <recommendedName>
        <fullName evidence="6">O-antigen ligase-related domain-containing protein</fullName>
    </recommendedName>
</protein>
<evidence type="ECO:0000256" key="1">
    <source>
        <dbReference type="ARBA" id="ARBA00004141"/>
    </source>
</evidence>
<feature type="transmembrane region" description="Helical" evidence="5">
    <location>
        <begin position="357"/>
        <end position="378"/>
    </location>
</feature>
<feature type="transmembrane region" description="Helical" evidence="5">
    <location>
        <begin position="252"/>
        <end position="268"/>
    </location>
</feature>
<name>A0A2H0VC28_9BACT</name>
<feature type="transmembrane region" description="Helical" evidence="5">
    <location>
        <begin position="273"/>
        <end position="289"/>
    </location>
</feature>
<evidence type="ECO:0000256" key="2">
    <source>
        <dbReference type="ARBA" id="ARBA00022692"/>
    </source>
</evidence>
<dbReference type="Proteomes" id="UP000230557">
    <property type="component" value="Unassembled WGS sequence"/>
</dbReference>
<proteinExistence type="predicted"/>
<feature type="transmembrane region" description="Helical" evidence="5">
    <location>
        <begin position="414"/>
        <end position="433"/>
    </location>
</feature>
<dbReference type="AlphaFoldDB" id="A0A2H0VC28"/>
<feature type="transmembrane region" description="Helical" evidence="5">
    <location>
        <begin position="187"/>
        <end position="209"/>
    </location>
</feature>
<evidence type="ECO:0000256" key="5">
    <source>
        <dbReference type="SAM" id="Phobius"/>
    </source>
</evidence>
<accession>A0A2H0VC28</accession>
<organism evidence="7 8">
    <name type="scientific">Candidatus Doudnabacteria bacterium CG10_big_fil_rev_8_21_14_0_10_41_10</name>
    <dbReference type="NCBI Taxonomy" id="1974551"/>
    <lineage>
        <taxon>Bacteria</taxon>
        <taxon>Candidatus Doudnaibacteriota</taxon>
    </lineage>
</organism>
<dbReference type="EMBL" id="PFAJ01000070">
    <property type="protein sequence ID" value="PIR96667.1"/>
    <property type="molecule type" value="Genomic_DNA"/>
</dbReference>
<sequence length="443" mass="50858">MLIVIILSLIIYTLLISLRPHWGIYIILLLLPTYQVRFNMPAFPTTYLEWLILILAAVIFTRLIVNQKYRKTIIARLLAIIKQSYWLIIFIFLFLLASGIAIFTSPQTIKALGLFKAYFFEGFLFWILFILLIDNQKKLFNSLKTLGVLIIFLSVFGIYQFFTLYHLPPSWWGPGTEPRRIVSFYTYPNAVALLITPILAIYSALLIFWDKLIFSPLQGGIKRDLIFSKKFLIIVTLLGIILLMLTFSRGAWIGYVVAILFLSLFNKFKKPIIALLLIGIVGTLMIPTSRDRLAPLFTGADPASHERIKLYKGTWEIIKENPMIGVGLYGFREAYAEIRESSTDEVLNYPHNFFLNFWVETGLLGVLSVVLILVWIFWKGIKLYKENSETQPLILALFAGIIVLFVHGQVDAPFFKNDLAILFWFLIGVLPVLKSHTLTNTKI</sequence>
<dbReference type="InterPro" id="IPR051533">
    <property type="entry name" value="WaaL-like"/>
</dbReference>
<feature type="transmembrane region" description="Helical" evidence="5">
    <location>
        <begin position="115"/>
        <end position="133"/>
    </location>
</feature>
<evidence type="ECO:0000256" key="4">
    <source>
        <dbReference type="ARBA" id="ARBA00023136"/>
    </source>
</evidence>
<comment type="subcellular location">
    <subcellularLocation>
        <location evidence="1">Membrane</location>
        <topology evidence="1">Multi-pass membrane protein</topology>
    </subcellularLocation>
</comment>
<evidence type="ECO:0000313" key="8">
    <source>
        <dbReference type="Proteomes" id="UP000230557"/>
    </source>
</evidence>
<dbReference type="PANTHER" id="PTHR37422">
    <property type="entry name" value="TEICHURONIC ACID BIOSYNTHESIS PROTEIN TUAE"/>
    <property type="match status" value="1"/>
</dbReference>
<feature type="transmembrane region" description="Helical" evidence="5">
    <location>
        <begin position="230"/>
        <end position="246"/>
    </location>
</feature>
<keyword evidence="4 5" id="KW-0472">Membrane</keyword>
<keyword evidence="3 5" id="KW-1133">Transmembrane helix</keyword>
<reference evidence="8" key="1">
    <citation type="submission" date="2017-09" db="EMBL/GenBank/DDBJ databases">
        <title>Depth-based differentiation of microbial function through sediment-hosted aquifers and enrichment of novel symbionts in the deep terrestrial subsurface.</title>
        <authorList>
            <person name="Probst A.J."/>
            <person name="Ladd B."/>
            <person name="Jarett J.K."/>
            <person name="Geller-Mcgrath D.E."/>
            <person name="Sieber C.M.K."/>
            <person name="Emerson J.B."/>
            <person name="Anantharaman K."/>
            <person name="Thomas B.C."/>
            <person name="Malmstrom R."/>
            <person name="Stieglmeier M."/>
            <person name="Klingl A."/>
            <person name="Woyke T."/>
            <person name="Ryan C.M."/>
            <person name="Banfield J.F."/>
        </authorList>
    </citation>
    <scope>NUCLEOTIDE SEQUENCE [LARGE SCALE GENOMIC DNA]</scope>
</reference>
<comment type="caution">
    <text evidence="7">The sequence shown here is derived from an EMBL/GenBank/DDBJ whole genome shotgun (WGS) entry which is preliminary data.</text>
</comment>
<evidence type="ECO:0000259" key="6">
    <source>
        <dbReference type="Pfam" id="PF04932"/>
    </source>
</evidence>
<evidence type="ECO:0000256" key="3">
    <source>
        <dbReference type="ARBA" id="ARBA00022989"/>
    </source>
</evidence>
<dbReference type="PANTHER" id="PTHR37422:SF13">
    <property type="entry name" value="LIPOPOLYSACCHARIDE BIOSYNTHESIS PROTEIN PA4999-RELATED"/>
    <property type="match status" value="1"/>
</dbReference>
<feature type="transmembrane region" description="Helical" evidence="5">
    <location>
        <begin position="85"/>
        <end position="103"/>
    </location>
</feature>
<feature type="transmembrane region" description="Helical" evidence="5">
    <location>
        <begin position="145"/>
        <end position="167"/>
    </location>
</feature>
<dbReference type="Pfam" id="PF04932">
    <property type="entry name" value="Wzy_C"/>
    <property type="match status" value="1"/>
</dbReference>